<protein>
    <submittedName>
        <fullName evidence="2">Uncharacterized protein</fullName>
    </submittedName>
</protein>
<gene>
    <name evidence="2" type="ORF">AWB78_07790</name>
</gene>
<feature type="compositionally biased region" description="Basic residues" evidence="1">
    <location>
        <begin position="1"/>
        <end position="12"/>
    </location>
</feature>
<name>A0A158EGK4_9BURK</name>
<evidence type="ECO:0000256" key="1">
    <source>
        <dbReference type="SAM" id="MobiDB-lite"/>
    </source>
</evidence>
<feature type="compositionally biased region" description="Basic and acidic residues" evidence="1">
    <location>
        <begin position="54"/>
        <end position="63"/>
    </location>
</feature>
<keyword evidence="3" id="KW-1185">Reference proteome</keyword>
<dbReference type="Proteomes" id="UP000071859">
    <property type="component" value="Unassembled WGS sequence"/>
</dbReference>
<reference evidence="2" key="1">
    <citation type="submission" date="2016-01" db="EMBL/GenBank/DDBJ databases">
        <authorList>
            <person name="Peeters C."/>
        </authorList>
    </citation>
    <scope>NUCLEOTIDE SEQUENCE</scope>
    <source>
        <strain evidence="2">LMG 29321</strain>
    </source>
</reference>
<comment type="caution">
    <text evidence="2">The sequence shown here is derived from an EMBL/GenBank/DDBJ whole genome shotgun (WGS) entry which is preliminary data.</text>
</comment>
<proteinExistence type="predicted"/>
<organism evidence="2 3">
    <name type="scientific">Caballeronia calidae</name>
    <dbReference type="NCBI Taxonomy" id="1777139"/>
    <lineage>
        <taxon>Bacteria</taxon>
        <taxon>Pseudomonadati</taxon>
        <taxon>Pseudomonadota</taxon>
        <taxon>Betaproteobacteria</taxon>
        <taxon>Burkholderiales</taxon>
        <taxon>Burkholderiaceae</taxon>
        <taxon>Caballeronia</taxon>
    </lineage>
</organism>
<evidence type="ECO:0000313" key="3">
    <source>
        <dbReference type="Proteomes" id="UP000071859"/>
    </source>
</evidence>
<feature type="region of interest" description="Disordered" evidence="1">
    <location>
        <begin position="1"/>
        <end position="88"/>
    </location>
</feature>
<accession>A0A158EGK4</accession>
<feature type="compositionally biased region" description="Low complexity" evidence="1">
    <location>
        <begin position="73"/>
        <end position="83"/>
    </location>
</feature>
<evidence type="ECO:0000313" key="2">
    <source>
        <dbReference type="EMBL" id="SAL05944.1"/>
    </source>
</evidence>
<dbReference type="EMBL" id="FCOX02000095">
    <property type="protein sequence ID" value="SAL05944.1"/>
    <property type="molecule type" value="Genomic_DNA"/>
</dbReference>
<feature type="region of interest" description="Disordered" evidence="1">
    <location>
        <begin position="176"/>
        <end position="199"/>
    </location>
</feature>
<sequence length="199" mass="21617">MRGRAARVRRAGRPASPRPQGGDGQWTGPQGQSRVRSIRARVRQSAPSSRTTRHHPEIHRPEDAVPFVPRPPRAAADAPARRYATSRHGCRRRYRVAASSAGPSSRSVNLIVKMGQISPFRRAGEGHDAGLDRHVECAQAVPSAPDRNVKFQIIDQRSRTAVSDAVPAWSLDIAKPCSDRHTAASTPRSGGPPQRAGSR</sequence>
<dbReference type="AlphaFoldDB" id="A0A158EGK4"/>